<dbReference type="SUPFAM" id="SSF51445">
    <property type="entry name" value="(Trans)glycosidases"/>
    <property type="match status" value="1"/>
</dbReference>
<comment type="caution">
    <text evidence="1">The sequence shown here is derived from an EMBL/GenBank/DDBJ whole genome shotgun (WGS) entry which is preliminary data.</text>
</comment>
<dbReference type="EMBL" id="JAHZIK010002501">
    <property type="protein sequence ID" value="MBW7460843.1"/>
    <property type="molecule type" value="Genomic_DNA"/>
</dbReference>
<dbReference type="InterPro" id="IPR017853">
    <property type="entry name" value="GH"/>
</dbReference>
<dbReference type="InterPro" id="IPR028212">
    <property type="entry name" value="GHL6"/>
</dbReference>
<gene>
    <name evidence="1" type="ORF">K0U00_42965</name>
</gene>
<protein>
    <recommendedName>
        <fullName evidence="3">Glycosyl hydrolase-like 10 domain-containing protein</fullName>
    </recommendedName>
</protein>
<keyword evidence="2" id="KW-1185">Reference proteome</keyword>
<accession>A0ABS7CIS2</accession>
<dbReference type="Proteomes" id="UP001519887">
    <property type="component" value="Unassembled WGS sequence"/>
</dbReference>
<reference evidence="1 2" key="1">
    <citation type="submission" date="2021-07" db="EMBL/GenBank/DDBJ databases">
        <title>Paenibacillus radiodurans sp. nov., isolated from the southeastern edge of Tengger Desert.</title>
        <authorList>
            <person name="Zhang G."/>
        </authorList>
    </citation>
    <scope>NUCLEOTIDE SEQUENCE [LARGE SCALE GENOMIC DNA]</scope>
    <source>
        <strain evidence="1 2">CCM 7311</strain>
    </source>
</reference>
<proteinExistence type="predicted"/>
<name>A0ABS7CIS2_9BACL</name>
<evidence type="ECO:0008006" key="3">
    <source>
        <dbReference type="Google" id="ProtNLM"/>
    </source>
</evidence>
<organism evidence="1 2">
    <name type="scientific">Paenibacillus sepulcri</name>
    <dbReference type="NCBI Taxonomy" id="359917"/>
    <lineage>
        <taxon>Bacteria</taxon>
        <taxon>Bacillati</taxon>
        <taxon>Bacillota</taxon>
        <taxon>Bacilli</taxon>
        <taxon>Bacillales</taxon>
        <taxon>Paenibacillaceae</taxon>
        <taxon>Paenibacillus</taxon>
    </lineage>
</organism>
<feature type="non-terminal residue" evidence="1">
    <location>
        <position position="258"/>
    </location>
</feature>
<feature type="non-terminal residue" evidence="1">
    <location>
        <position position="1"/>
    </location>
</feature>
<evidence type="ECO:0000313" key="2">
    <source>
        <dbReference type="Proteomes" id="UP001519887"/>
    </source>
</evidence>
<evidence type="ECO:0000313" key="1">
    <source>
        <dbReference type="EMBL" id="MBW7460843.1"/>
    </source>
</evidence>
<sequence length="258" mass="29518">IEACHSEGIRFIARFDFSKADDGIYQRRPQWFVRNRNGEPHISGSLRPGPWSLLMSTCINTPYRNESVAIPVLDEVLSNYKVDGIFFNAPQYLECYCDFCRRKYRERYGRDLPGSSEQFEPDWASASLKDNMSLIYSFVKEKAPDLPMILYYFYKDDLHARAATSDIMCTEAQNILSRGHKEAPEFWVPAANVKIGRTLIDKPAAFGIVHSSPGMDWRHTGLPAAEYLFWMSQVPAHGGQIWHSLTGIPDTITDKRIL</sequence>
<dbReference type="Pfam" id="PF14871">
    <property type="entry name" value="GHL6"/>
    <property type="match status" value="1"/>
</dbReference>